<dbReference type="AlphaFoldDB" id="A0AAP0QJ47"/>
<comment type="caution">
    <text evidence="1">The sequence shown here is derived from an EMBL/GenBank/DDBJ whole genome shotgun (WGS) entry which is preliminary data.</text>
</comment>
<proteinExistence type="predicted"/>
<protein>
    <submittedName>
        <fullName evidence="1">Uncharacterized protein</fullName>
    </submittedName>
</protein>
<dbReference type="EMBL" id="JBCGBO010000005">
    <property type="protein sequence ID" value="KAK9199698.1"/>
    <property type="molecule type" value="Genomic_DNA"/>
</dbReference>
<accession>A0AAP0QJ47</accession>
<evidence type="ECO:0000313" key="1">
    <source>
        <dbReference type="EMBL" id="KAK9199698.1"/>
    </source>
</evidence>
<reference evidence="1 2" key="1">
    <citation type="submission" date="2024-05" db="EMBL/GenBank/DDBJ databases">
        <title>Haplotype-resolved chromosome-level genome assembly of Huyou (Citrus changshanensis).</title>
        <authorList>
            <person name="Miao C."/>
            <person name="Chen W."/>
            <person name="Wu Y."/>
            <person name="Wang L."/>
            <person name="Zhao S."/>
            <person name="Grierson D."/>
            <person name="Xu C."/>
            <person name="Chen K."/>
        </authorList>
    </citation>
    <scope>NUCLEOTIDE SEQUENCE [LARGE SCALE GENOMIC DNA]</scope>
    <source>
        <strain evidence="1">01-14</strain>
        <tissue evidence="1">Leaf</tissue>
    </source>
</reference>
<keyword evidence="2" id="KW-1185">Reference proteome</keyword>
<evidence type="ECO:0000313" key="2">
    <source>
        <dbReference type="Proteomes" id="UP001428341"/>
    </source>
</evidence>
<name>A0AAP0QJ47_9ROSI</name>
<gene>
    <name evidence="1" type="ORF">WN944_014890</name>
</gene>
<organism evidence="1 2">
    <name type="scientific">Citrus x changshan-huyou</name>
    <dbReference type="NCBI Taxonomy" id="2935761"/>
    <lineage>
        <taxon>Eukaryota</taxon>
        <taxon>Viridiplantae</taxon>
        <taxon>Streptophyta</taxon>
        <taxon>Embryophyta</taxon>
        <taxon>Tracheophyta</taxon>
        <taxon>Spermatophyta</taxon>
        <taxon>Magnoliopsida</taxon>
        <taxon>eudicotyledons</taxon>
        <taxon>Gunneridae</taxon>
        <taxon>Pentapetalae</taxon>
        <taxon>rosids</taxon>
        <taxon>malvids</taxon>
        <taxon>Sapindales</taxon>
        <taxon>Rutaceae</taxon>
        <taxon>Aurantioideae</taxon>
        <taxon>Citrus</taxon>
    </lineage>
</organism>
<dbReference type="Proteomes" id="UP001428341">
    <property type="component" value="Unassembled WGS sequence"/>
</dbReference>
<sequence>MYFDGAWETLEDGRMEYENGKVTAFCFSKDATFEQFIARLYGILNKSPDEYSLTVKTNVKSTHPTQPIDSLPIDIVDGKLGRQHAIAQIQLLSSRKRVTQVHERQHVLPNQIMLSPIYMAGRCKRVARVTQPPTPCMAIWVMGRSRPPYPSLT</sequence>